<organism evidence="1 2">
    <name type="scientific">Pyrenophora tritici-repentis (strain Pt-1C-BFP)</name>
    <name type="common">Wheat tan spot fungus</name>
    <name type="synonym">Drechslera tritici-repentis</name>
    <dbReference type="NCBI Taxonomy" id="426418"/>
    <lineage>
        <taxon>Eukaryota</taxon>
        <taxon>Fungi</taxon>
        <taxon>Dikarya</taxon>
        <taxon>Ascomycota</taxon>
        <taxon>Pezizomycotina</taxon>
        <taxon>Dothideomycetes</taxon>
        <taxon>Pleosporomycetidae</taxon>
        <taxon>Pleosporales</taxon>
        <taxon>Pleosporineae</taxon>
        <taxon>Pleosporaceae</taxon>
        <taxon>Pyrenophora</taxon>
    </lineage>
</organism>
<dbReference type="InParanoid" id="B2VYE3"/>
<evidence type="ECO:0000313" key="2">
    <source>
        <dbReference type="Proteomes" id="UP000001471"/>
    </source>
</evidence>
<protein>
    <submittedName>
        <fullName evidence="1">Uncharacterized protein</fullName>
    </submittedName>
</protein>
<dbReference type="HOGENOM" id="CLU_2513765_0_0_1"/>
<dbReference type="EMBL" id="DS231616">
    <property type="protein sequence ID" value="EDU44956.1"/>
    <property type="molecule type" value="Genomic_DNA"/>
</dbReference>
<evidence type="ECO:0000313" key="1">
    <source>
        <dbReference type="EMBL" id="EDU44956.1"/>
    </source>
</evidence>
<reference evidence="2" key="1">
    <citation type="journal article" date="2013" name="G3 (Bethesda)">
        <title>Comparative genomics of a plant-pathogenic fungus, Pyrenophora tritici-repentis, reveals transduplication and the impact of repeat elements on pathogenicity and population divergence.</title>
        <authorList>
            <person name="Manning V.A."/>
            <person name="Pandelova I."/>
            <person name="Dhillon B."/>
            <person name="Wilhelm L.J."/>
            <person name="Goodwin S.B."/>
            <person name="Berlin A.M."/>
            <person name="Figueroa M."/>
            <person name="Freitag M."/>
            <person name="Hane J.K."/>
            <person name="Henrissat B."/>
            <person name="Holman W.H."/>
            <person name="Kodira C.D."/>
            <person name="Martin J."/>
            <person name="Oliver R.P."/>
            <person name="Robbertse B."/>
            <person name="Schackwitz W."/>
            <person name="Schwartz D.C."/>
            <person name="Spatafora J.W."/>
            <person name="Turgeon B.G."/>
            <person name="Yandava C."/>
            <person name="Young S."/>
            <person name="Zhou S."/>
            <person name="Zeng Q."/>
            <person name="Grigoriev I.V."/>
            <person name="Ma L.-J."/>
            <person name="Ciuffetti L.M."/>
        </authorList>
    </citation>
    <scope>NUCLEOTIDE SEQUENCE [LARGE SCALE GENOMIC DNA]</scope>
    <source>
        <strain evidence="2">Pt-1C-BFP</strain>
    </source>
</reference>
<dbReference type="AlphaFoldDB" id="B2VYE3"/>
<sequence>MVFKLENQDRRPYVAKIKAAIIAVFHKFPKEPSDEPTLNLSRGTLTKYIGEIECLFYGRPSPVHVISSRTDVALFRPGTIHPGSP</sequence>
<accession>B2VYE3</accession>
<name>B2VYE3_PYRTR</name>
<gene>
    <name evidence="1" type="ORF">PTRG_02433</name>
</gene>
<dbReference type="Proteomes" id="UP000001471">
    <property type="component" value="Unassembled WGS sequence"/>
</dbReference>
<dbReference type="OrthoDB" id="10515669at2759"/>
<proteinExistence type="predicted"/>